<organism evidence="1 2">
    <name type="scientific">Paenibacillus lignilyticus</name>
    <dbReference type="NCBI Taxonomy" id="1172615"/>
    <lineage>
        <taxon>Bacteria</taxon>
        <taxon>Bacillati</taxon>
        <taxon>Bacillota</taxon>
        <taxon>Bacilli</taxon>
        <taxon>Bacillales</taxon>
        <taxon>Paenibacillaceae</taxon>
        <taxon>Paenibacillus</taxon>
    </lineage>
</organism>
<comment type="caution">
    <text evidence="1">The sequence shown here is derived from an EMBL/GenBank/DDBJ whole genome shotgun (WGS) entry which is preliminary data.</text>
</comment>
<dbReference type="Proteomes" id="UP000673394">
    <property type="component" value="Unassembled WGS sequence"/>
</dbReference>
<proteinExistence type="predicted"/>
<dbReference type="Pfam" id="PF21820">
    <property type="entry name" value="DUF6886"/>
    <property type="match status" value="1"/>
</dbReference>
<dbReference type="RefSeq" id="WP_210664425.1">
    <property type="nucleotide sequence ID" value="NZ_JAGKSP010000039.1"/>
</dbReference>
<evidence type="ECO:0000313" key="1">
    <source>
        <dbReference type="EMBL" id="MBP3967326.1"/>
    </source>
</evidence>
<keyword evidence="2" id="KW-1185">Reference proteome</keyword>
<reference evidence="1 2" key="1">
    <citation type="submission" date="2021-04" db="EMBL/GenBank/DDBJ databases">
        <title>Paenibacillus sp. DLE-14 whole genome sequence.</title>
        <authorList>
            <person name="Ham Y.J."/>
        </authorList>
    </citation>
    <scope>NUCLEOTIDE SEQUENCE [LARGE SCALE GENOMIC DNA]</scope>
    <source>
        <strain evidence="1 2">DLE-14</strain>
    </source>
</reference>
<name>A0ABS5CN88_9BACL</name>
<protein>
    <submittedName>
        <fullName evidence="1">Uncharacterized protein</fullName>
    </submittedName>
</protein>
<dbReference type="InterPro" id="IPR049253">
    <property type="entry name" value="DUF6886"/>
</dbReference>
<sequence>MKLYHFSEEPDIKIFEPRTIYKQTDAKVWTIDEYHAPHYYFPRECPRVCVWPKEDTIEVDHEKFFGMSKTNRLVAIESGWYDRLRKGHVYKYTFDADGFELNEPNAGYYISTRTVVPVDVEIIDDLISAIIEEGIELRVTPSLLPLKERILASTVNFSMIRMRNAVQ</sequence>
<gene>
    <name evidence="1" type="ORF">I8J30_32150</name>
</gene>
<evidence type="ECO:0000313" key="2">
    <source>
        <dbReference type="Proteomes" id="UP000673394"/>
    </source>
</evidence>
<dbReference type="EMBL" id="JAGKSP010000039">
    <property type="protein sequence ID" value="MBP3967326.1"/>
    <property type="molecule type" value="Genomic_DNA"/>
</dbReference>
<accession>A0ABS5CN88</accession>